<feature type="compositionally biased region" description="Polar residues" evidence="1">
    <location>
        <begin position="43"/>
        <end position="54"/>
    </location>
</feature>
<reference evidence="2 3" key="1">
    <citation type="submission" date="2020-08" db="EMBL/GenBank/DDBJ databases">
        <title>Genomic Encyclopedia of Type Strains, Phase IV (KMG-IV): sequencing the most valuable type-strain genomes for metagenomic binning, comparative biology and taxonomic classification.</title>
        <authorList>
            <person name="Goeker M."/>
        </authorList>
    </citation>
    <scope>NUCLEOTIDE SEQUENCE [LARGE SCALE GENOMIC DNA]</scope>
    <source>
        <strain evidence="2 3">YIM 65646</strain>
    </source>
</reference>
<evidence type="ECO:0000313" key="3">
    <source>
        <dbReference type="Proteomes" id="UP000548476"/>
    </source>
</evidence>
<dbReference type="EMBL" id="JACHGT010000009">
    <property type="protein sequence ID" value="MBB6036369.1"/>
    <property type="molecule type" value="Genomic_DNA"/>
</dbReference>
<protein>
    <recommendedName>
        <fullName evidence="4">WD40 repeat protein</fullName>
    </recommendedName>
</protein>
<evidence type="ECO:0000313" key="2">
    <source>
        <dbReference type="EMBL" id="MBB6036369.1"/>
    </source>
</evidence>
<proteinExistence type="predicted"/>
<feature type="region of interest" description="Disordered" evidence="1">
    <location>
        <begin position="40"/>
        <end position="62"/>
    </location>
</feature>
<organism evidence="2 3">
    <name type="scientific">Phytomonospora endophytica</name>
    <dbReference type="NCBI Taxonomy" id="714109"/>
    <lineage>
        <taxon>Bacteria</taxon>
        <taxon>Bacillati</taxon>
        <taxon>Actinomycetota</taxon>
        <taxon>Actinomycetes</taxon>
        <taxon>Micromonosporales</taxon>
        <taxon>Micromonosporaceae</taxon>
        <taxon>Phytomonospora</taxon>
    </lineage>
</organism>
<dbReference type="Gene3D" id="2.120.10.30">
    <property type="entry name" value="TolB, C-terminal domain"/>
    <property type="match status" value="1"/>
</dbReference>
<dbReference type="RefSeq" id="WP_184789225.1">
    <property type="nucleotide sequence ID" value="NZ_BONT01000028.1"/>
</dbReference>
<dbReference type="Proteomes" id="UP000548476">
    <property type="component" value="Unassembled WGS sequence"/>
</dbReference>
<dbReference type="AlphaFoldDB" id="A0A841FV36"/>
<sequence>MSTNESTASRFARVLWSLLAVAALVAVGSGLVYLNRGGATASEPPSSGTAQPGTADTGADAAPVGSETALAAISGTFYYIKAGEETSELWSWKPGQAPKSEYKSKNRLIATASVSPDGRYLAFLVPAEYPKNNLVVRDLKNKTERTVAKGLVQGGEVCMDAVWAPDGRPMILTQTRIDSAGGRILRWFDIEANTKSQEIPVEGCFVRPVPRGDDGYDLYYMGFIDEDYTRDVVKQFGGTVTPTGLGPAVEEALGEPLLGLGSMSESAGRACITIGQPSGPDSRVLSCKVVMDVKTKTVVYAPDGGFKGPVLFLNGGQSLGRFSGYVSLMAADGTPLARADEPTSVKTMAMLTYVP</sequence>
<dbReference type="SUPFAM" id="SSF82171">
    <property type="entry name" value="DPP6 N-terminal domain-like"/>
    <property type="match status" value="1"/>
</dbReference>
<gene>
    <name evidence="2" type="ORF">HNR73_004240</name>
</gene>
<keyword evidence="3" id="KW-1185">Reference proteome</keyword>
<evidence type="ECO:0008006" key="4">
    <source>
        <dbReference type="Google" id="ProtNLM"/>
    </source>
</evidence>
<dbReference type="InterPro" id="IPR011042">
    <property type="entry name" value="6-blade_b-propeller_TolB-like"/>
</dbReference>
<accession>A0A841FV36</accession>
<name>A0A841FV36_9ACTN</name>
<evidence type="ECO:0000256" key="1">
    <source>
        <dbReference type="SAM" id="MobiDB-lite"/>
    </source>
</evidence>
<comment type="caution">
    <text evidence="2">The sequence shown here is derived from an EMBL/GenBank/DDBJ whole genome shotgun (WGS) entry which is preliminary data.</text>
</comment>